<dbReference type="InterPro" id="IPR019533">
    <property type="entry name" value="Peptidase_S26"/>
</dbReference>
<dbReference type="SUPFAM" id="SSF51306">
    <property type="entry name" value="LexA/Signal peptidase"/>
    <property type="match status" value="1"/>
</dbReference>
<evidence type="ECO:0000256" key="1">
    <source>
        <dbReference type="ARBA" id="ARBA00004273"/>
    </source>
</evidence>
<feature type="domain" description="Peptidase S26" evidence="9">
    <location>
        <begin position="16"/>
        <end position="99"/>
    </location>
</feature>
<accession>A0A8H3WDR6</accession>
<dbReference type="EMBL" id="WOWK01000032">
    <property type="protein sequence ID" value="KAF0326113.1"/>
    <property type="molecule type" value="Genomic_DNA"/>
</dbReference>
<evidence type="ECO:0000256" key="8">
    <source>
        <dbReference type="SAM" id="SignalP"/>
    </source>
</evidence>
<dbReference type="Pfam" id="PF10502">
    <property type="entry name" value="Peptidase_S26"/>
    <property type="match status" value="2"/>
</dbReference>
<evidence type="ECO:0000259" key="9">
    <source>
        <dbReference type="Pfam" id="PF10502"/>
    </source>
</evidence>
<reference evidence="10 11" key="1">
    <citation type="submission" date="2019-12" db="EMBL/GenBank/DDBJ databases">
        <title>A genome sequence resource for the geographically widespread anthracnose pathogen Colletotrichum asianum.</title>
        <authorList>
            <person name="Meng Y."/>
        </authorList>
    </citation>
    <scope>NUCLEOTIDE SEQUENCE [LARGE SCALE GENOMIC DNA]</scope>
    <source>
        <strain evidence="10 11">ICMP 18580</strain>
    </source>
</reference>
<dbReference type="AlphaFoldDB" id="A0A8H3WDR6"/>
<dbReference type="Gene3D" id="2.10.109.10">
    <property type="entry name" value="Umud Fragment, subunit A"/>
    <property type="match status" value="1"/>
</dbReference>
<evidence type="ECO:0000313" key="11">
    <source>
        <dbReference type="Proteomes" id="UP000434172"/>
    </source>
</evidence>
<evidence type="ECO:0000256" key="3">
    <source>
        <dbReference type="ARBA" id="ARBA00022801"/>
    </source>
</evidence>
<dbReference type="GO" id="GO:0004252">
    <property type="term" value="F:serine-type endopeptidase activity"/>
    <property type="evidence" value="ECO:0007669"/>
    <property type="project" value="InterPro"/>
</dbReference>
<feature type="active site" evidence="7">
    <location>
        <position position="44"/>
    </location>
</feature>
<dbReference type="InterPro" id="IPR052064">
    <property type="entry name" value="Mito_IMP1_subunit"/>
</dbReference>
<protein>
    <recommendedName>
        <fullName evidence="9">Peptidase S26 domain-containing protein</fullName>
    </recommendedName>
</protein>
<dbReference type="InterPro" id="IPR000223">
    <property type="entry name" value="Pept_S26A_signal_pept_1"/>
</dbReference>
<comment type="subcellular location">
    <subcellularLocation>
        <location evidence="1">Mitochondrion inner membrane</location>
    </subcellularLocation>
</comment>
<evidence type="ECO:0000256" key="6">
    <source>
        <dbReference type="ARBA" id="ARBA00038445"/>
    </source>
</evidence>
<dbReference type="PANTHER" id="PTHR12383">
    <property type="entry name" value="PROTEASE FAMILY S26 MITOCHONDRIAL INNER MEMBRANE PROTEASE-RELATED"/>
    <property type="match status" value="1"/>
</dbReference>
<evidence type="ECO:0000256" key="2">
    <source>
        <dbReference type="ARBA" id="ARBA00022792"/>
    </source>
</evidence>
<keyword evidence="2" id="KW-0999">Mitochondrion inner membrane</keyword>
<evidence type="ECO:0000256" key="7">
    <source>
        <dbReference type="PIRSR" id="PIRSR600223-1"/>
    </source>
</evidence>
<keyword evidence="3" id="KW-0378">Hydrolase</keyword>
<evidence type="ECO:0000313" key="10">
    <source>
        <dbReference type="EMBL" id="KAF0326113.1"/>
    </source>
</evidence>
<feature type="domain" description="Peptidase S26" evidence="9">
    <location>
        <begin position="109"/>
        <end position="149"/>
    </location>
</feature>
<keyword evidence="4" id="KW-0496">Mitochondrion</keyword>
<dbReference type="Proteomes" id="UP000434172">
    <property type="component" value="Unassembled WGS sequence"/>
</dbReference>
<dbReference type="PRINTS" id="PR00727">
    <property type="entry name" value="LEADERPTASE"/>
</dbReference>
<keyword evidence="11" id="KW-1185">Reference proteome</keyword>
<evidence type="ECO:0000256" key="4">
    <source>
        <dbReference type="ARBA" id="ARBA00023128"/>
    </source>
</evidence>
<feature type="active site" evidence="7">
    <location>
        <position position="88"/>
    </location>
</feature>
<sequence length="174" mass="19482">MLPPWARAIIGHPIRLVLAAGKTMAAAHVFTSYCFEWGPAAGPSMLPTFDIAGDHIIVDKRYRYGRNIVVGDLVHYRIPIFQRAEGIKRVIGMPGDYVLVGSPDAYPQKMMQVPQGHCWIVGDNLELSRDSRMFGPVPLALIKGKVIARHLPWSTRQVFRNGLVDPEDDHDDKK</sequence>
<dbReference type="GO" id="GO:0006465">
    <property type="term" value="P:signal peptide processing"/>
    <property type="evidence" value="ECO:0007669"/>
    <property type="project" value="InterPro"/>
</dbReference>
<dbReference type="OrthoDB" id="308440at2759"/>
<comment type="similarity">
    <text evidence="6">Belongs to the peptidase S26 family. IMP1 subfamily.</text>
</comment>
<dbReference type="PANTHER" id="PTHR12383:SF16">
    <property type="entry name" value="MITOCHONDRIAL INNER MEMBRANE PROTEASE SUBUNIT 1"/>
    <property type="match status" value="1"/>
</dbReference>
<evidence type="ECO:0000256" key="5">
    <source>
        <dbReference type="ARBA" id="ARBA00023136"/>
    </source>
</evidence>
<keyword evidence="5" id="KW-0472">Membrane</keyword>
<keyword evidence="8" id="KW-0732">Signal</keyword>
<feature type="signal peptide" evidence="8">
    <location>
        <begin position="1"/>
        <end position="19"/>
    </location>
</feature>
<gene>
    <name evidence="10" type="ORF">GQ607_006621</name>
</gene>
<dbReference type="InterPro" id="IPR036286">
    <property type="entry name" value="LexA/Signal_pep-like_sf"/>
</dbReference>
<feature type="chain" id="PRO_5034379769" description="Peptidase S26 domain-containing protein" evidence="8">
    <location>
        <begin position="20"/>
        <end position="174"/>
    </location>
</feature>
<name>A0A8H3WDR6_9PEZI</name>
<organism evidence="10 11">
    <name type="scientific">Colletotrichum asianum</name>
    <dbReference type="NCBI Taxonomy" id="702518"/>
    <lineage>
        <taxon>Eukaryota</taxon>
        <taxon>Fungi</taxon>
        <taxon>Dikarya</taxon>
        <taxon>Ascomycota</taxon>
        <taxon>Pezizomycotina</taxon>
        <taxon>Sordariomycetes</taxon>
        <taxon>Hypocreomycetidae</taxon>
        <taxon>Glomerellales</taxon>
        <taxon>Glomerellaceae</taxon>
        <taxon>Colletotrichum</taxon>
        <taxon>Colletotrichum gloeosporioides species complex</taxon>
    </lineage>
</organism>
<dbReference type="GO" id="GO:0006627">
    <property type="term" value="P:protein processing involved in protein targeting to mitochondrion"/>
    <property type="evidence" value="ECO:0007669"/>
    <property type="project" value="TreeGrafter"/>
</dbReference>
<dbReference type="CDD" id="cd06530">
    <property type="entry name" value="S26_SPase_I"/>
    <property type="match status" value="1"/>
</dbReference>
<dbReference type="GO" id="GO:0042720">
    <property type="term" value="C:mitochondrial inner membrane peptidase complex"/>
    <property type="evidence" value="ECO:0007669"/>
    <property type="project" value="TreeGrafter"/>
</dbReference>
<comment type="caution">
    <text evidence="10">The sequence shown here is derived from an EMBL/GenBank/DDBJ whole genome shotgun (WGS) entry which is preliminary data.</text>
</comment>
<proteinExistence type="inferred from homology"/>